<name>A0A165TM61_9AGAM</name>
<gene>
    <name evidence="1" type="ORF">NEOLEDRAFT_1240555</name>
</gene>
<reference evidence="1 2" key="1">
    <citation type="journal article" date="2016" name="Mol. Biol. Evol.">
        <title>Comparative Genomics of Early-Diverging Mushroom-Forming Fungi Provides Insights into the Origins of Lignocellulose Decay Capabilities.</title>
        <authorList>
            <person name="Nagy L.G."/>
            <person name="Riley R."/>
            <person name="Tritt A."/>
            <person name="Adam C."/>
            <person name="Daum C."/>
            <person name="Floudas D."/>
            <person name="Sun H."/>
            <person name="Yadav J.S."/>
            <person name="Pangilinan J."/>
            <person name="Larsson K.H."/>
            <person name="Matsuura K."/>
            <person name="Barry K."/>
            <person name="Labutti K."/>
            <person name="Kuo R."/>
            <person name="Ohm R.A."/>
            <person name="Bhattacharya S.S."/>
            <person name="Shirouzu T."/>
            <person name="Yoshinaga Y."/>
            <person name="Martin F.M."/>
            <person name="Grigoriev I.V."/>
            <person name="Hibbett D.S."/>
        </authorList>
    </citation>
    <scope>NUCLEOTIDE SEQUENCE [LARGE SCALE GENOMIC DNA]</scope>
    <source>
        <strain evidence="1 2">HHB14362 ss-1</strain>
    </source>
</reference>
<organism evidence="1 2">
    <name type="scientific">Neolentinus lepideus HHB14362 ss-1</name>
    <dbReference type="NCBI Taxonomy" id="1314782"/>
    <lineage>
        <taxon>Eukaryota</taxon>
        <taxon>Fungi</taxon>
        <taxon>Dikarya</taxon>
        <taxon>Basidiomycota</taxon>
        <taxon>Agaricomycotina</taxon>
        <taxon>Agaricomycetes</taxon>
        <taxon>Gloeophyllales</taxon>
        <taxon>Gloeophyllaceae</taxon>
        <taxon>Neolentinus</taxon>
    </lineage>
</organism>
<dbReference type="EMBL" id="KV425564">
    <property type="protein sequence ID" value="KZT26877.1"/>
    <property type="molecule type" value="Genomic_DNA"/>
</dbReference>
<dbReference type="PANTHER" id="PTHR48079">
    <property type="entry name" value="PROTEIN YEEZ"/>
    <property type="match status" value="1"/>
</dbReference>
<dbReference type="SUPFAM" id="SSF51735">
    <property type="entry name" value="NAD(P)-binding Rossmann-fold domains"/>
    <property type="match status" value="1"/>
</dbReference>
<evidence type="ECO:0000313" key="1">
    <source>
        <dbReference type="EMBL" id="KZT26877.1"/>
    </source>
</evidence>
<dbReference type="InterPro" id="IPR036291">
    <property type="entry name" value="NAD(P)-bd_dom_sf"/>
</dbReference>
<dbReference type="Proteomes" id="UP000076761">
    <property type="component" value="Unassembled WGS sequence"/>
</dbReference>
<dbReference type="GO" id="GO:0004029">
    <property type="term" value="F:aldehyde dehydrogenase (NAD+) activity"/>
    <property type="evidence" value="ECO:0007669"/>
    <property type="project" value="TreeGrafter"/>
</dbReference>
<dbReference type="Gene3D" id="3.40.50.720">
    <property type="entry name" value="NAD(P)-binding Rossmann-like Domain"/>
    <property type="match status" value="1"/>
</dbReference>
<dbReference type="AlphaFoldDB" id="A0A165TM61"/>
<dbReference type="FunCoup" id="A0A165TM61">
    <property type="interactions" value="19"/>
</dbReference>
<proteinExistence type="predicted"/>
<protein>
    <submittedName>
        <fullName evidence="1">NAD(P)-binding protein</fullName>
    </submittedName>
</protein>
<dbReference type="InParanoid" id="A0A165TM61"/>
<evidence type="ECO:0000313" key="2">
    <source>
        <dbReference type="Proteomes" id="UP000076761"/>
    </source>
</evidence>
<dbReference type="InterPro" id="IPR051783">
    <property type="entry name" value="NAD(P)-dependent_oxidoreduct"/>
</dbReference>
<dbReference type="GO" id="GO:0005737">
    <property type="term" value="C:cytoplasm"/>
    <property type="evidence" value="ECO:0007669"/>
    <property type="project" value="TreeGrafter"/>
</dbReference>
<sequence length="362" mass="39146">MSTKPTIFLTGATGRSSPIAAESATLTPTIGGTILQRLLSHQKADSFDITALARDPRKVELLKALDVKAIIGSHSDIDKLEDLAAEAAIVITAAGLSADCDDVLAAEAILRGQKTRYYKTGEAPILIHTSGTGVLADNALGMYSTDVVYSDLDIPLIETLKPSQPHRPVDILVSQAGIEGYVRTHIVLPSTIYGIAQGRLFDQGISNPYSVQVPALIIGGWNRGQGGMIGQGKNIWSCIHIDEIGDLYMVIFDALLSGQDIPNGREGFYFGESDHYLIYDLAKEISVALKELGHSKTDEPEPFTDEDRVKYLDGRYVLAGNSRCRADRARSLGWISSKTKKDLLANIRPELKALLASGRIKA</sequence>
<dbReference type="OrthoDB" id="10262413at2759"/>
<keyword evidence="2" id="KW-1185">Reference proteome</keyword>
<accession>A0A165TM61</accession>
<dbReference type="STRING" id="1314782.A0A165TM61"/>
<dbReference type="PANTHER" id="PTHR48079:SF6">
    <property type="entry name" value="NAD(P)-BINDING DOMAIN-CONTAINING PROTEIN-RELATED"/>
    <property type="match status" value="1"/>
</dbReference>